<proteinExistence type="predicted"/>
<keyword evidence="4 5" id="KW-0472">Membrane</keyword>
<keyword evidence="3 5" id="KW-1133">Transmembrane helix</keyword>
<comment type="subcellular location">
    <subcellularLocation>
        <location evidence="1">Membrane</location>
    </subcellularLocation>
</comment>
<feature type="transmembrane region" description="Helical" evidence="5">
    <location>
        <begin position="218"/>
        <end position="240"/>
    </location>
</feature>
<dbReference type="EMBL" id="PDLO01000009">
    <property type="protein sequence ID" value="PHK97343.1"/>
    <property type="molecule type" value="Genomic_DNA"/>
</dbReference>
<feature type="transmembrane region" description="Helical" evidence="5">
    <location>
        <begin position="114"/>
        <end position="134"/>
    </location>
</feature>
<dbReference type="Proteomes" id="UP000226437">
    <property type="component" value="Unassembled WGS sequence"/>
</dbReference>
<sequence length="346" mass="40237">MEYYFDLALRSYYEYADYLWRDIANPRWSSYFYVLIFVSVVFFVLEVVMPWRRNQRILRRDFFLDVFYMFFNFFLFSLIVYNAASTVVVTLLNDGIKAAFNGFDLQSFNPINGWPLWAVLLLGFLVRDFVQWWIHRLLHRVDWLWEFHQVHHSVREMGFAAHLRFHWMETVVYRSLEYLPLALLGIGLYDFFIIHLFGLAWGHYNHANFRLPHRATGAIVGALVGLAIGSGSFEITLLAAPDLTTTLAGGALGAGAGALLLAPLMPYLFNGPEMHLWHHAKTLPEERRHGVNFGLTLAVWDYLFGTEYQPYHDGELELGFQGVEEFPDDFLRQSTTGLRKREKSAV</sequence>
<dbReference type="GO" id="GO:0016020">
    <property type="term" value="C:membrane"/>
    <property type="evidence" value="ECO:0007669"/>
    <property type="project" value="UniProtKB-SubCell"/>
</dbReference>
<evidence type="ECO:0000256" key="1">
    <source>
        <dbReference type="ARBA" id="ARBA00004370"/>
    </source>
</evidence>
<reference evidence="7 8" key="1">
    <citation type="submission" date="2017-10" db="EMBL/GenBank/DDBJ databases">
        <title>The draft genome sequence of Lewinella marina KCTC 32374.</title>
        <authorList>
            <person name="Wang K."/>
        </authorList>
    </citation>
    <scope>NUCLEOTIDE SEQUENCE [LARGE SCALE GENOMIC DNA]</scope>
    <source>
        <strain evidence="7 8">MKG-38</strain>
    </source>
</reference>
<protein>
    <recommendedName>
        <fullName evidence="6">Fatty acid hydroxylase domain-containing protein</fullName>
    </recommendedName>
</protein>
<dbReference type="InterPro" id="IPR050307">
    <property type="entry name" value="Sterol_Desaturase_Related"/>
</dbReference>
<accession>A0A2G0CBJ1</accession>
<dbReference type="GO" id="GO:0016491">
    <property type="term" value="F:oxidoreductase activity"/>
    <property type="evidence" value="ECO:0007669"/>
    <property type="project" value="InterPro"/>
</dbReference>
<feature type="transmembrane region" description="Helical" evidence="5">
    <location>
        <begin position="247"/>
        <end position="269"/>
    </location>
</feature>
<evidence type="ECO:0000256" key="4">
    <source>
        <dbReference type="ARBA" id="ARBA00023136"/>
    </source>
</evidence>
<feature type="transmembrane region" description="Helical" evidence="5">
    <location>
        <begin position="62"/>
        <end position="84"/>
    </location>
</feature>
<dbReference type="GO" id="GO:0008610">
    <property type="term" value="P:lipid biosynthetic process"/>
    <property type="evidence" value="ECO:0007669"/>
    <property type="project" value="InterPro"/>
</dbReference>
<evidence type="ECO:0000313" key="8">
    <source>
        <dbReference type="Proteomes" id="UP000226437"/>
    </source>
</evidence>
<feature type="transmembrane region" description="Helical" evidence="5">
    <location>
        <begin position="178"/>
        <end position="198"/>
    </location>
</feature>
<evidence type="ECO:0000313" key="7">
    <source>
        <dbReference type="EMBL" id="PHK97343.1"/>
    </source>
</evidence>
<dbReference type="InterPro" id="IPR006694">
    <property type="entry name" value="Fatty_acid_hydroxylase"/>
</dbReference>
<feature type="domain" description="Fatty acid hydroxylase" evidence="6">
    <location>
        <begin position="121"/>
        <end position="213"/>
    </location>
</feature>
<gene>
    <name evidence="7" type="ORF">CGL56_16180</name>
</gene>
<dbReference type="GO" id="GO:0005506">
    <property type="term" value="F:iron ion binding"/>
    <property type="evidence" value="ECO:0007669"/>
    <property type="project" value="InterPro"/>
</dbReference>
<dbReference type="Pfam" id="PF04116">
    <property type="entry name" value="FA_hydroxylase"/>
    <property type="match status" value="1"/>
</dbReference>
<dbReference type="OrthoDB" id="9770329at2"/>
<name>A0A2G0CBJ1_9BACT</name>
<evidence type="ECO:0000259" key="6">
    <source>
        <dbReference type="Pfam" id="PF04116"/>
    </source>
</evidence>
<evidence type="ECO:0000256" key="3">
    <source>
        <dbReference type="ARBA" id="ARBA00022989"/>
    </source>
</evidence>
<evidence type="ECO:0000256" key="5">
    <source>
        <dbReference type="SAM" id="Phobius"/>
    </source>
</evidence>
<keyword evidence="8" id="KW-1185">Reference proteome</keyword>
<keyword evidence="2 5" id="KW-0812">Transmembrane</keyword>
<comment type="caution">
    <text evidence="7">The sequence shown here is derived from an EMBL/GenBank/DDBJ whole genome shotgun (WGS) entry which is preliminary data.</text>
</comment>
<feature type="transmembrane region" description="Helical" evidence="5">
    <location>
        <begin position="30"/>
        <end position="50"/>
    </location>
</feature>
<evidence type="ECO:0000256" key="2">
    <source>
        <dbReference type="ARBA" id="ARBA00022692"/>
    </source>
</evidence>
<dbReference type="PANTHER" id="PTHR11863">
    <property type="entry name" value="STEROL DESATURASE"/>
    <property type="match status" value="1"/>
</dbReference>
<organism evidence="7 8">
    <name type="scientific">Neolewinella marina</name>
    <dbReference type="NCBI Taxonomy" id="438751"/>
    <lineage>
        <taxon>Bacteria</taxon>
        <taxon>Pseudomonadati</taxon>
        <taxon>Bacteroidota</taxon>
        <taxon>Saprospiria</taxon>
        <taxon>Saprospirales</taxon>
        <taxon>Lewinellaceae</taxon>
        <taxon>Neolewinella</taxon>
    </lineage>
</organism>
<dbReference type="AlphaFoldDB" id="A0A2G0CBJ1"/>